<evidence type="ECO:0000313" key="2">
    <source>
        <dbReference type="EMBL" id="MBD2182737.1"/>
    </source>
</evidence>
<comment type="caution">
    <text evidence="2">The sequence shown here is derived from an EMBL/GenBank/DDBJ whole genome shotgun (WGS) entry which is preliminary data.</text>
</comment>
<dbReference type="Proteomes" id="UP000641646">
    <property type="component" value="Unassembled WGS sequence"/>
</dbReference>
<keyword evidence="3" id="KW-1185">Reference proteome</keyword>
<reference evidence="2" key="1">
    <citation type="journal article" date="2015" name="ISME J.">
        <title>Draft Genome Sequence of Streptomyces incarnatus NRRL8089, which Produces the Nucleoside Antibiotic Sinefungin.</title>
        <authorList>
            <person name="Oshima K."/>
            <person name="Hattori M."/>
            <person name="Shimizu H."/>
            <person name="Fukuda K."/>
            <person name="Nemoto M."/>
            <person name="Inagaki K."/>
            <person name="Tamura T."/>
        </authorList>
    </citation>
    <scope>NUCLEOTIDE SEQUENCE</scope>
    <source>
        <strain evidence="2">FACHB-1375</strain>
    </source>
</reference>
<sequence>MKLQQSLSTLMPLTLRFGGGTSAMRRLGGAIGVDCLFRSIYGLGEQIKEREDDYTIANHQPNPGADSSKRSGGYRRIAVPI</sequence>
<name>A0A926ZI02_9CYAN</name>
<reference evidence="2" key="2">
    <citation type="submission" date="2020-08" db="EMBL/GenBank/DDBJ databases">
        <authorList>
            <person name="Chen M."/>
            <person name="Teng W."/>
            <person name="Zhao L."/>
            <person name="Hu C."/>
            <person name="Zhou Y."/>
            <person name="Han B."/>
            <person name="Song L."/>
            <person name="Shu W."/>
        </authorList>
    </citation>
    <scope>NUCLEOTIDE SEQUENCE</scope>
    <source>
        <strain evidence="2">FACHB-1375</strain>
    </source>
</reference>
<evidence type="ECO:0000313" key="3">
    <source>
        <dbReference type="Proteomes" id="UP000641646"/>
    </source>
</evidence>
<gene>
    <name evidence="2" type="ORF">H6G03_16975</name>
</gene>
<protein>
    <submittedName>
        <fullName evidence="2">Uncharacterized protein</fullName>
    </submittedName>
</protein>
<accession>A0A926ZI02</accession>
<organism evidence="2 3">
    <name type="scientific">Aerosakkonema funiforme FACHB-1375</name>
    <dbReference type="NCBI Taxonomy" id="2949571"/>
    <lineage>
        <taxon>Bacteria</taxon>
        <taxon>Bacillati</taxon>
        <taxon>Cyanobacteriota</taxon>
        <taxon>Cyanophyceae</taxon>
        <taxon>Oscillatoriophycideae</taxon>
        <taxon>Aerosakkonematales</taxon>
        <taxon>Aerosakkonemataceae</taxon>
        <taxon>Aerosakkonema</taxon>
    </lineage>
</organism>
<dbReference type="EMBL" id="JACJPW010000041">
    <property type="protein sequence ID" value="MBD2182737.1"/>
    <property type="molecule type" value="Genomic_DNA"/>
</dbReference>
<feature type="region of interest" description="Disordered" evidence="1">
    <location>
        <begin position="56"/>
        <end position="81"/>
    </location>
</feature>
<proteinExistence type="predicted"/>
<evidence type="ECO:0000256" key="1">
    <source>
        <dbReference type="SAM" id="MobiDB-lite"/>
    </source>
</evidence>
<dbReference type="RefSeq" id="WP_190465746.1">
    <property type="nucleotide sequence ID" value="NZ_JACJPW010000041.1"/>
</dbReference>
<dbReference type="AlphaFoldDB" id="A0A926ZI02"/>